<dbReference type="Proteomes" id="UP000515163">
    <property type="component" value="Unplaced"/>
</dbReference>
<evidence type="ECO:0000313" key="19">
    <source>
        <dbReference type="RefSeq" id="XP_031555162.1"/>
    </source>
</evidence>
<proteinExistence type="inferred from homology"/>
<keyword evidence="18" id="KW-1185">Reference proteome</keyword>
<feature type="region of interest" description="Disordered" evidence="11">
    <location>
        <begin position="832"/>
        <end position="870"/>
    </location>
</feature>
<dbReference type="InterPro" id="IPR011993">
    <property type="entry name" value="PH-like_dom_sf"/>
</dbReference>
<accession>A0A6P8HR52</accession>
<dbReference type="Gene3D" id="3.30.60.20">
    <property type="match status" value="1"/>
</dbReference>
<dbReference type="InParanoid" id="A0A6P8HR52"/>
<dbReference type="SUPFAM" id="SSF57889">
    <property type="entry name" value="Cysteine-rich domain"/>
    <property type="match status" value="1"/>
</dbReference>
<evidence type="ECO:0000256" key="4">
    <source>
        <dbReference type="ARBA" id="ARBA00022490"/>
    </source>
</evidence>
<keyword evidence="7" id="KW-0862">Zinc</keyword>
<dbReference type="Gene3D" id="3.90.190.10">
    <property type="entry name" value="Protein tyrosine phosphatase superfamily"/>
    <property type="match status" value="1"/>
</dbReference>
<dbReference type="SMART" id="SM00109">
    <property type="entry name" value="C1"/>
    <property type="match status" value="1"/>
</dbReference>
<keyword evidence="5" id="KW-0597">Phosphoprotein</keyword>
<keyword evidence="8 10" id="KW-0727">SH2 domain</keyword>
<dbReference type="SUPFAM" id="SSF52799">
    <property type="entry name" value="(Phosphotyrosine protein) phosphatases II"/>
    <property type="match status" value="1"/>
</dbReference>
<dbReference type="GeneID" id="116292063"/>
<dbReference type="PANTHER" id="PTHR45734">
    <property type="entry name" value="TENSIN"/>
    <property type="match status" value="1"/>
</dbReference>
<evidence type="ECO:0000256" key="2">
    <source>
        <dbReference type="ARBA" id="ARBA00004496"/>
    </source>
</evidence>
<dbReference type="InterPro" id="IPR029023">
    <property type="entry name" value="Tensin_phosphatase"/>
</dbReference>
<sequence>MSQVNKEPVSRLEGFICPDCLVDFASASQVHEHWVNFHSTTSRDKPNSAPNVTKVQRAEAIQHNFKARLFELPKKCGVCQEVIENKGLFCDGCNSVCHKKCETMVKASCVKPLAIPSNSTHLQIDNKSDKYMGYRLPKGQQSPGTPRGIVKHLRHIVSKGRVRHVDKQFDLDLTYINDRVIAMSFPATGLETTYRNNLRDVAKLLQTNHQDKYMVFNLSERRYDISKLNNQVLDFGWPDHLAPPLERLYSIIKSIDSWLKTDPQHVVVVHCKGGKGRTGVVISAYMHFSKVCSSPEAALDWFAMKRFYDDKLGGVTQPSQRRYVHYFSDYLDGKIKLSSDPIFLHHVIVHGIPNFDGKEGCKPFLRVYGGLKLIYTSGVFYVTQDMERICITIEGGLILHGDVMIKCFHKNTLSSGGDIIFRCQFHTGAIKDYSLVLDKSELDEAYRDKRFADNCKVEFVFSSKGNFVAEIKNNARLQSIIRNSLQPVENPDTVLMIPSEDCQDEEEWGNSGASSSSNQQEMSDTQQEPLNSKLNSEESKIGYSGHSSSFSGPSSYIPGPLDGSLYAQVDKKLKKQIRSYSLDSGIHSRTSNGVELLDGNAVLNKGYEPKHDPRIPQETATLNRYQYNRNSNKLNSNGDVAMEQDFGGNIQSIDKLLKELGECSDLLDSTIQQGKNKSTPLTFEELSSAPIQSAKPETTKSLNPPTPLRRTASYGATEKYHERHAVPAKVARTQSNNQNGLDYYRRNPEHGNNWSPSSPQNTSTPKKLHQAPALKTHERSLSPTFYASKVVVPYKTKVGQSYEAGDEKPGVNGYQDNDILIGNAPVMFNEHNGKGGVGAARSDINNNPPKSAQAQNGTLEDEELRPEDEIPKKGTVAAKVAYLTEIVFPALPPAPRNPPLKGTVPMPGLVSKSPSDISDEISKHNAKSLAVGELSHSSNTLYIGGRPQKISNTNPGPKDMSDSEMDPEFVGKLRAARDRSDSIENAEIANKMLADRVTDKESSDEGVSSKADTEESETAGSAPVFVHNAPREFTIGQPITFTIPAEKSQEPAQGEKTLDSTTGLLREGRKDEDDGYAHVEDIQAAKHTARMEESRPSPIVLSKDIHNQPSMVAVLSSEPDQGAPPVEAHAIDGILSEMADMELEMPRGDDIPGDNTGRPATPQTPSSSVSGPFDNTPRKKRSPYHSDKGYGSTYSLSSEDSSNEVFMDSPPAHGVKFDKDNSQFWYKPNISREQAINILRDKEPGYFVVRDSQSFPGAYGLAVKVAVPPPHVLQGDLTKVDLSSELIRHFLIESTKKGVKLKGITNEPVFGSLSAFIFQHTITPLSLPIRLVIPSEDLLPGTDQPDGRVSSSSKSPTTDTMKLMFVGECSVEMLSGTSAIQKTVESLLAYSAEPKFTSASFRVTREGITITDNERKVFFRKHFPMNNVLYCGIDPLDHRWDLKLSSYSGKSRTFGLVVRKIGEIGNECHLFAEMDTNFPINSVVNIVNKFIS</sequence>
<evidence type="ECO:0000259" key="17">
    <source>
        <dbReference type="PROSITE" id="PS51182"/>
    </source>
</evidence>
<keyword evidence="6" id="KW-0479">Metal-binding</keyword>
<dbReference type="PROSITE" id="PS00479">
    <property type="entry name" value="ZF_DAG_PE_1"/>
    <property type="match status" value="1"/>
</dbReference>
<dbReference type="InterPro" id="IPR000387">
    <property type="entry name" value="Tyr_Pase_dom"/>
</dbReference>
<feature type="domain" description="Phosphatase tensin-type" evidence="16">
    <location>
        <begin position="162"/>
        <end position="334"/>
    </location>
</feature>
<dbReference type="InterPro" id="IPR000242">
    <property type="entry name" value="PTP_cat"/>
</dbReference>
<dbReference type="InterPro" id="IPR003595">
    <property type="entry name" value="Tyr_Pase_cat"/>
</dbReference>
<dbReference type="SMART" id="SM00252">
    <property type="entry name" value="SH2"/>
    <property type="match status" value="1"/>
</dbReference>
<dbReference type="GO" id="GO:0005737">
    <property type="term" value="C:cytoplasm"/>
    <property type="evidence" value="ECO:0007669"/>
    <property type="project" value="UniProtKB-SubCell"/>
</dbReference>
<feature type="compositionally biased region" description="Basic and acidic residues" evidence="11">
    <location>
        <begin position="969"/>
        <end position="982"/>
    </location>
</feature>
<feature type="compositionally biased region" description="Polar residues" evidence="11">
    <location>
        <begin position="843"/>
        <end position="858"/>
    </location>
</feature>
<feature type="region of interest" description="Disordered" evidence="11">
    <location>
        <begin position="1145"/>
        <end position="1207"/>
    </location>
</feature>
<dbReference type="SMART" id="SM00404">
    <property type="entry name" value="PTPc_motif"/>
    <property type="match status" value="1"/>
</dbReference>
<dbReference type="PROSITE" id="PS50056">
    <property type="entry name" value="TYR_PHOSPHATASE_2"/>
    <property type="match status" value="1"/>
</dbReference>
<evidence type="ECO:0000256" key="8">
    <source>
        <dbReference type="ARBA" id="ARBA00022999"/>
    </source>
</evidence>
<feature type="compositionally biased region" description="Low complexity" evidence="11">
    <location>
        <begin position="541"/>
        <end position="555"/>
    </location>
</feature>
<dbReference type="CDD" id="cd01213">
    <property type="entry name" value="PTB_tensin"/>
    <property type="match status" value="1"/>
</dbReference>
<dbReference type="Pfam" id="PF08416">
    <property type="entry name" value="PTB"/>
    <property type="match status" value="1"/>
</dbReference>
<dbReference type="OrthoDB" id="6273691at2759"/>
<dbReference type="Pfam" id="PF10409">
    <property type="entry name" value="PTEN_C2"/>
    <property type="match status" value="1"/>
</dbReference>
<dbReference type="InterPro" id="IPR035892">
    <property type="entry name" value="C2_domain_sf"/>
</dbReference>
<dbReference type="InterPro" id="IPR002219">
    <property type="entry name" value="PKC_DAG/PE"/>
</dbReference>
<dbReference type="Pfam" id="PF22785">
    <property type="entry name" value="Tc-R-P"/>
    <property type="match status" value="1"/>
</dbReference>
<evidence type="ECO:0000259" key="14">
    <source>
        <dbReference type="PROSITE" id="PS50056"/>
    </source>
</evidence>
<dbReference type="SMART" id="SM01326">
    <property type="entry name" value="PTEN_C2"/>
    <property type="match status" value="1"/>
</dbReference>
<name>A0A6P8HR52_ACTTE</name>
<dbReference type="InterPro" id="IPR033929">
    <property type="entry name" value="Tensin_PTB"/>
</dbReference>
<comment type="similarity">
    <text evidence="3">Belongs to the PTEN phosphatase protein family.</text>
</comment>
<dbReference type="GO" id="GO:0046872">
    <property type="term" value="F:metal ion binding"/>
    <property type="evidence" value="ECO:0007669"/>
    <property type="project" value="UniProtKB-KW"/>
</dbReference>
<dbReference type="InterPro" id="IPR016130">
    <property type="entry name" value="Tyr_Pase_AS"/>
</dbReference>
<dbReference type="InterPro" id="IPR013087">
    <property type="entry name" value="Znf_C2H2_type"/>
</dbReference>
<feature type="compositionally biased region" description="Polar residues" evidence="11">
    <location>
        <begin position="524"/>
        <end position="534"/>
    </location>
</feature>
<feature type="compositionally biased region" description="Low complexity" evidence="11">
    <location>
        <begin position="509"/>
        <end position="523"/>
    </location>
</feature>
<feature type="region of interest" description="Disordered" evidence="11">
    <location>
        <begin position="504"/>
        <end position="555"/>
    </location>
</feature>
<evidence type="ECO:0000256" key="3">
    <source>
        <dbReference type="ARBA" id="ARBA00007881"/>
    </source>
</evidence>
<feature type="domain" description="Tyrosine-protein phosphatase" evidence="13">
    <location>
        <begin position="231"/>
        <end position="325"/>
    </location>
</feature>
<evidence type="ECO:0000256" key="10">
    <source>
        <dbReference type="PROSITE-ProRule" id="PRU00191"/>
    </source>
</evidence>
<dbReference type="CDD" id="cd14508">
    <property type="entry name" value="PTP_tensin"/>
    <property type="match status" value="1"/>
</dbReference>
<evidence type="ECO:0000259" key="15">
    <source>
        <dbReference type="PROSITE" id="PS50081"/>
    </source>
</evidence>
<dbReference type="KEGG" id="aten:116292063"/>
<evidence type="ECO:0000259" key="16">
    <source>
        <dbReference type="PROSITE" id="PS51181"/>
    </source>
</evidence>
<dbReference type="PROSITE" id="PS51181">
    <property type="entry name" value="PPASE_TENSIN"/>
    <property type="match status" value="1"/>
</dbReference>
<dbReference type="CDD" id="cd09927">
    <property type="entry name" value="SH2_Tensin_like"/>
    <property type="match status" value="1"/>
</dbReference>
<dbReference type="GO" id="GO:0042995">
    <property type="term" value="C:cell projection"/>
    <property type="evidence" value="ECO:0007669"/>
    <property type="project" value="UniProtKB-SubCell"/>
</dbReference>
<evidence type="ECO:0000256" key="9">
    <source>
        <dbReference type="ARBA" id="ARBA00023273"/>
    </source>
</evidence>
<dbReference type="SUPFAM" id="SSF55550">
    <property type="entry name" value="SH2 domain"/>
    <property type="match status" value="1"/>
</dbReference>
<evidence type="ECO:0000259" key="13">
    <source>
        <dbReference type="PROSITE" id="PS50055"/>
    </source>
</evidence>
<feature type="region of interest" description="Disordered" evidence="11">
    <location>
        <begin position="1043"/>
        <end position="1077"/>
    </location>
</feature>
<dbReference type="CDD" id="cd20826">
    <property type="entry name" value="C1_TNS2-like"/>
    <property type="match status" value="1"/>
</dbReference>
<dbReference type="InterPro" id="IPR013625">
    <property type="entry name" value="PTB"/>
</dbReference>
<dbReference type="PANTHER" id="PTHR45734:SF10">
    <property type="entry name" value="BLISTERY, ISOFORM A"/>
    <property type="match status" value="1"/>
</dbReference>
<dbReference type="InterPro" id="IPR014020">
    <property type="entry name" value="Tensin_C2-dom"/>
</dbReference>
<dbReference type="Pfam" id="PF00130">
    <property type="entry name" value="C1_1"/>
    <property type="match status" value="1"/>
</dbReference>
<feature type="compositionally biased region" description="Basic and acidic residues" evidence="11">
    <location>
        <begin position="993"/>
        <end position="1003"/>
    </location>
</feature>
<reference evidence="19" key="1">
    <citation type="submission" date="2025-08" db="UniProtKB">
        <authorList>
            <consortium name="RefSeq"/>
        </authorList>
    </citation>
    <scope>IDENTIFICATION</scope>
    <source>
        <tissue evidence="19">Tentacle</tissue>
    </source>
</reference>
<dbReference type="PROSITE" id="PS50081">
    <property type="entry name" value="ZF_DAG_PE_2"/>
    <property type="match status" value="1"/>
</dbReference>
<dbReference type="InterPro" id="IPR036860">
    <property type="entry name" value="SH2_dom_sf"/>
</dbReference>
<dbReference type="Gene3D" id="2.60.40.1110">
    <property type="match status" value="1"/>
</dbReference>
<feature type="compositionally biased region" description="Basic and acidic residues" evidence="11">
    <location>
        <begin position="1066"/>
        <end position="1077"/>
    </location>
</feature>
<dbReference type="GO" id="GO:0004725">
    <property type="term" value="F:protein tyrosine phosphatase activity"/>
    <property type="evidence" value="ECO:0007669"/>
    <property type="project" value="InterPro"/>
</dbReference>
<dbReference type="PROSITE" id="PS50001">
    <property type="entry name" value="SH2"/>
    <property type="match status" value="1"/>
</dbReference>
<dbReference type="Gene3D" id="3.30.505.10">
    <property type="entry name" value="SH2 domain"/>
    <property type="match status" value="1"/>
</dbReference>
<dbReference type="Gene3D" id="2.30.29.30">
    <property type="entry name" value="Pleckstrin-homology domain (PH domain)/Phosphotyrosine-binding domain (PTB)"/>
    <property type="match status" value="1"/>
</dbReference>
<evidence type="ECO:0000256" key="6">
    <source>
        <dbReference type="ARBA" id="ARBA00022723"/>
    </source>
</evidence>
<dbReference type="PROSITE" id="PS50055">
    <property type="entry name" value="TYR_PHOSPHATASE_PTP"/>
    <property type="match status" value="1"/>
</dbReference>
<dbReference type="SUPFAM" id="SSF49562">
    <property type="entry name" value="C2 domain (Calcium/lipid-binding domain, CaLB)"/>
    <property type="match status" value="1"/>
</dbReference>
<dbReference type="GO" id="GO:0005925">
    <property type="term" value="C:focal adhesion"/>
    <property type="evidence" value="ECO:0007669"/>
    <property type="project" value="TreeGrafter"/>
</dbReference>
<feature type="domain" description="C2 tensin-type" evidence="17">
    <location>
        <begin position="339"/>
        <end position="464"/>
    </location>
</feature>
<dbReference type="InterPro" id="IPR046349">
    <property type="entry name" value="C1-like_sf"/>
</dbReference>
<evidence type="ECO:0000259" key="12">
    <source>
        <dbReference type="PROSITE" id="PS50001"/>
    </source>
</evidence>
<feature type="region of interest" description="Disordered" evidence="11">
    <location>
        <begin position="939"/>
        <end position="1030"/>
    </location>
</feature>
<feature type="compositionally biased region" description="Polar residues" evidence="11">
    <location>
        <begin position="1161"/>
        <end position="1170"/>
    </location>
</feature>
<feature type="compositionally biased region" description="Polar residues" evidence="11">
    <location>
        <begin position="689"/>
        <end position="703"/>
    </location>
</feature>
<dbReference type="RefSeq" id="XP_031555162.1">
    <property type="nucleotide sequence ID" value="XM_031699302.1"/>
</dbReference>
<evidence type="ECO:0000256" key="11">
    <source>
        <dbReference type="SAM" id="MobiDB-lite"/>
    </source>
</evidence>
<dbReference type="InterPro" id="IPR000980">
    <property type="entry name" value="SH2"/>
</dbReference>
<dbReference type="PROSITE" id="PS51182">
    <property type="entry name" value="C2_TENSIN"/>
    <property type="match status" value="1"/>
</dbReference>
<feature type="domain" description="SH2" evidence="12">
    <location>
        <begin position="1225"/>
        <end position="1335"/>
    </location>
</feature>
<dbReference type="InterPro" id="IPR029021">
    <property type="entry name" value="Prot-tyrosine_phosphatase-like"/>
</dbReference>
<evidence type="ECO:0000313" key="18">
    <source>
        <dbReference type="Proteomes" id="UP000515163"/>
    </source>
</evidence>
<feature type="region of interest" description="Disordered" evidence="11">
    <location>
        <begin position="687"/>
        <end position="711"/>
    </location>
</feature>
<feature type="compositionally biased region" description="Polar residues" evidence="11">
    <location>
        <begin position="750"/>
        <end position="765"/>
    </location>
</feature>
<gene>
    <name evidence="19" type="primary">LOC116292063</name>
</gene>
<dbReference type="InterPro" id="IPR051484">
    <property type="entry name" value="Tensin_PTEN_phosphatase"/>
</dbReference>
<feature type="domain" description="Tyrosine specific protein phosphatases" evidence="14">
    <location>
        <begin position="246"/>
        <end position="323"/>
    </location>
</feature>
<keyword evidence="9" id="KW-0966">Cell projection</keyword>
<dbReference type="PROSITE" id="PS00383">
    <property type="entry name" value="TYR_PHOSPHATASE_1"/>
    <property type="match status" value="1"/>
</dbReference>
<keyword evidence="4" id="KW-0963">Cytoplasm</keyword>
<dbReference type="InterPro" id="IPR035012">
    <property type="entry name" value="Tensin-like_SH2"/>
</dbReference>
<comment type="subcellular location">
    <subcellularLocation>
        <location evidence="1">Cell projection</location>
    </subcellularLocation>
    <subcellularLocation>
        <location evidence="2">Cytoplasm</location>
    </subcellularLocation>
</comment>
<organism evidence="18 19">
    <name type="scientific">Actinia tenebrosa</name>
    <name type="common">Australian red waratah sea anemone</name>
    <dbReference type="NCBI Taxonomy" id="6105"/>
    <lineage>
        <taxon>Eukaryota</taxon>
        <taxon>Metazoa</taxon>
        <taxon>Cnidaria</taxon>
        <taxon>Anthozoa</taxon>
        <taxon>Hexacorallia</taxon>
        <taxon>Actiniaria</taxon>
        <taxon>Actiniidae</taxon>
        <taxon>Actinia</taxon>
    </lineage>
</organism>
<evidence type="ECO:0000256" key="5">
    <source>
        <dbReference type="ARBA" id="ARBA00022553"/>
    </source>
</evidence>
<evidence type="ECO:0000256" key="1">
    <source>
        <dbReference type="ARBA" id="ARBA00004316"/>
    </source>
</evidence>
<feature type="domain" description="Phorbol-ester/DAG-type" evidence="15">
    <location>
        <begin position="62"/>
        <end position="109"/>
    </location>
</feature>
<protein>
    <submittedName>
        <fullName evidence="19">Tensin-2-like</fullName>
    </submittedName>
</protein>
<dbReference type="PROSITE" id="PS00028">
    <property type="entry name" value="ZINC_FINGER_C2H2_1"/>
    <property type="match status" value="1"/>
</dbReference>
<dbReference type="FunCoup" id="A0A6P8HR52">
    <property type="interactions" value="329"/>
</dbReference>
<evidence type="ECO:0000256" key="7">
    <source>
        <dbReference type="ARBA" id="ARBA00022833"/>
    </source>
</evidence>
<feature type="region of interest" description="Disordered" evidence="11">
    <location>
        <begin position="724"/>
        <end position="780"/>
    </location>
</feature>
<feature type="compositionally biased region" description="Polar residues" evidence="11">
    <location>
        <begin position="1192"/>
        <end position="1204"/>
    </location>
</feature>
<dbReference type="SUPFAM" id="SSF50729">
    <property type="entry name" value="PH domain-like"/>
    <property type="match status" value="1"/>
</dbReference>
<dbReference type="Pfam" id="PF00017">
    <property type="entry name" value="SH2"/>
    <property type="match status" value="1"/>
</dbReference>